<dbReference type="EMBL" id="LZSF01000039">
    <property type="protein sequence ID" value="OBA90995.1"/>
    <property type="molecule type" value="Genomic_DNA"/>
</dbReference>
<dbReference type="InterPro" id="IPR003870">
    <property type="entry name" value="DUF222"/>
</dbReference>
<dbReference type="InterPro" id="IPR003615">
    <property type="entry name" value="HNH_nuc"/>
</dbReference>
<reference evidence="3 4" key="1">
    <citation type="submission" date="2016-06" db="EMBL/GenBank/DDBJ databases">
        <authorList>
            <person name="Kjaerup R.B."/>
            <person name="Dalgaard T.S."/>
            <person name="Juul-Madsen H.R."/>
        </authorList>
    </citation>
    <scope>NUCLEOTIDE SEQUENCE [LARGE SCALE GENOMIC DNA]</scope>
    <source>
        <strain evidence="3 4">1199456.5</strain>
    </source>
</reference>
<dbReference type="RefSeq" id="WP_064857747.1">
    <property type="nucleotide sequence ID" value="NZ_LZSF01000039.1"/>
</dbReference>
<name>A0A1A0N021_MYCMU</name>
<dbReference type="Proteomes" id="UP000093962">
    <property type="component" value="Unassembled WGS sequence"/>
</dbReference>
<dbReference type="SMART" id="SM00507">
    <property type="entry name" value="HNHc"/>
    <property type="match status" value="1"/>
</dbReference>
<dbReference type="OrthoDB" id="4419061at2"/>
<feature type="compositionally biased region" description="Acidic residues" evidence="1">
    <location>
        <begin position="456"/>
        <end position="468"/>
    </location>
</feature>
<dbReference type="AlphaFoldDB" id="A0A1A0N021"/>
<comment type="caution">
    <text evidence="3">The sequence shown here is derived from an EMBL/GenBank/DDBJ whole genome shotgun (WGS) entry which is preliminary data.</text>
</comment>
<protein>
    <recommendedName>
        <fullName evidence="2">HNH nuclease domain-containing protein</fullName>
    </recommendedName>
</protein>
<evidence type="ECO:0000313" key="3">
    <source>
        <dbReference type="EMBL" id="OBA90995.1"/>
    </source>
</evidence>
<accession>A0A1A0N021</accession>
<dbReference type="CDD" id="cd00085">
    <property type="entry name" value="HNHc"/>
    <property type="match status" value="1"/>
</dbReference>
<organism evidence="3 4">
    <name type="scientific">Mycolicibacterium mucogenicum</name>
    <name type="common">Mycobacterium mucogenicum</name>
    <dbReference type="NCBI Taxonomy" id="56689"/>
    <lineage>
        <taxon>Bacteria</taxon>
        <taxon>Bacillati</taxon>
        <taxon>Actinomycetota</taxon>
        <taxon>Actinomycetes</taxon>
        <taxon>Mycobacteriales</taxon>
        <taxon>Mycobacteriaceae</taxon>
        <taxon>Mycolicibacterium</taxon>
    </lineage>
</organism>
<gene>
    <name evidence="3" type="ORF">A5642_11655</name>
</gene>
<feature type="domain" description="HNH nuclease" evidence="2">
    <location>
        <begin position="358"/>
        <end position="410"/>
    </location>
</feature>
<feature type="region of interest" description="Disordered" evidence="1">
    <location>
        <begin position="416"/>
        <end position="468"/>
    </location>
</feature>
<evidence type="ECO:0000313" key="4">
    <source>
        <dbReference type="Proteomes" id="UP000093962"/>
    </source>
</evidence>
<proteinExistence type="predicted"/>
<evidence type="ECO:0000259" key="2">
    <source>
        <dbReference type="SMART" id="SM00507"/>
    </source>
</evidence>
<sequence length="468" mass="51018">MGLTDPAAVEEAYAAYEAAQARLAALDYSGLDVRTLLELQSRRETLRCAAEAVDHQILAAAQTQATAKDIGAKDWPEVLHVRLRISREEARRRVRDCDHLGPRSAITGEALGPVWELVAAAVAEGAINAEHITVITWFFGKLPLWAADPITLAQCEADLVADARVATPEDLRKFAADLLYRLDQDGPEPDDNEPDPKRSFVMGKQRPDGRTDVTAQLDPEGRAYWEVLFDKYAAPGMCNPADPHPCYSGTPTQEQIDADTRTLAQRQYDAFTMVGRTMLATGTCGVHNGFPVAVVANCTVTDLEKRTGVALTHTGTKLPIRDLIRMAAQGSDNYLAVFDDHTGQPLYLGRAARTASTAQRLALFGRDHGCTRPNCTAPASRSQAHHISNWRDDGLTNIDTMTLACGRDNRLVDTGGWSTTMGPDGRTHWTPPPLLDVGQPRTNQYHHPTRYPADSGDGDDGETDSPTS</sequence>
<dbReference type="Pfam" id="PF02720">
    <property type="entry name" value="DUF222"/>
    <property type="match status" value="1"/>
</dbReference>
<evidence type="ECO:0000256" key="1">
    <source>
        <dbReference type="SAM" id="MobiDB-lite"/>
    </source>
</evidence>
<feature type="region of interest" description="Disordered" evidence="1">
    <location>
        <begin position="182"/>
        <end position="214"/>
    </location>
</feature>